<protein>
    <submittedName>
        <fullName evidence="1">Uncharacterized protein</fullName>
    </submittedName>
</protein>
<sequence>MDLLHINEEQLAYIIRIVDDEYGFYFRSTESGKGSLRSYFYETSEGGRVVLKLDHAAFESLPGRIKTRIQDLIFRVSEKDTDG</sequence>
<reference evidence="2" key="1">
    <citation type="journal article" date="2019" name="Int. J. Syst. Evol. Microbiol.">
        <title>The Global Catalogue of Microorganisms (GCM) 10K type strain sequencing project: providing services to taxonomists for standard genome sequencing and annotation.</title>
        <authorList>
            <consortium name="The Broad Institute Genomics Platform"/>
            <consortium name="The Broad Institute Genome Sequencing Center for Infectious Disease"/>
            <person name="Wu L."/>
            <person name="Ma J."/>
        </authorList>
    </citation>
    <scope>NUCLEOTIDE SEQUENCE [LARGE SCALE GENOMIC DNA]</scope>
    <source>
        <strain evidence="2">KCTC 42662</strain>
    </source>
</reference>
<dbReference type="Proteomes" id="UP001597545">
    <property type="component" value="Unassembled WGS sequence"/>
</dbReference>
<comment type="caution">
    <text evidence="1">The sequence shown here is derived from an EMBL/GenBank/DDBJ whole genome shotgun (WGS) entry which is preliminary data.</text>
</comment>
<evidence type="ECO:0000313" key="2">
    <source>
        <dbReference type="Proteomes" id="UP001597545"/>
    </source>
</evidence>
<evidence type="ECO:0000313" key="1">
    <source>
        <dbReference type="EMBL" id="MFD2547175.1"/>
    </source>
</evidence>
<dbReference type="EMBL" id="JBHULR010000003">
    <property type="protein sequence ID" value="MFD2547175.1"/>
    <property type="molecule type" value="Genomic_DNA"/>
</dbReference>
<organism evidence="1 2">
    <name type="scientific">Sphingobacterium suaedae</name>
    <dbReference type="NCBI Taxonomy" id="1686402"/>
    <lineage>
        <taxon>Bacteria</taxon>
        <taxon>Pseudomonadati</taxon>
        <taxon>Bacteroidota</taxon>
        <taxon>Sphingobacteriia</taxon>
        <taxon>Sphingobacteriales</taxon>
        <taxon>Sphingobacteriaceae</taxon>
        <taxon>Sphingobacterium</taxon>
    </lineage>
</organism>
<accession>A0ABW5KGN9</accession>
<proteinExistence type="predicted"/>
<name>A0ABW5KGN9_9SPHI</name>
<gene>
    <name evidence="1" type="ORF">ACFSR5_05890</name>
</gene>
<keyword evidence="2" id="KW-1185">Reference proteome</keyword>